<dbReference type="eggNOG" id="KOG3943">
    <property type="taxonomic scope" value="Eukaryota"/>
</dbReference>
<keyword evidence="1" id="KW-0694">RNA-binding</keyword>
<feature type="compositionally biased region" description="Basic and acidic residues" evidence="2">
    <location>
        <begin position="83"/>
        <end position="95"/>
    </location>
</feature>
<dbReference type="RefSeq" id="XP_006695213.1">
    <property type="nucleotide sequence ID" value="XM_006695150.1"/>
</dbReference>
<dbReference type="KEGG" id="cthr:CTHT_0048500"/>
<dbReference type="Pfam" id="PF02926">
    <property type="entry name" value="THUMP"/>
    <property type="match status" value="1"/>
</dbReference>
<dbReference type="STRING" id="759272.G0SB11"/>
<dbReference type="PANTHER" id="PTHR13452:SF10">
    <property type="entry name" value="THUMP DOMAIN-CONTAINING PROTEIN 1"/>
    <property type="match status" value="1"/>
</dbReference>
<dbReference type="CDD" id="cd11717">
    <property type="entry name" value="THUMP_THUMPD1_like"/>
    <property type="match status" value="1"/>
</dbReference>
<evidence type="ECO:0000313" key="4">
    <source>
        <dbReference type="EMBL" id="EGS19391.1"/>
    </source>
</evidence>
<dbReference type="AlphaFoldDB" id="G0SB11"/>
<proteinExistence type="predicted"/>
<evidence type="ECO:0000256" key="2">
    <source>
        <dbReference type="SAM" id="MobiDB-lite"/>
    </source>
</evidence>
<dbReference type="SUPFAM" id="SSF143437">
    <property type="entry name" value="THUMP domain-like"/>
    <property type="match status" value="1"/>
</dbReference>
<dbReference type="Gene3D" id="3.30.2300.10">
    <property type="entry name" value="THUMP superfamily"/>
    <property type="match status" value="1"/>
</dbReference>
<feature type="compositionally biased region" description="Basic and acidic residues" evidence="2">
    <location>
        <begin position="1"/>
        <end position="10"/>
    </location>
</feature>
<accession>G0SB11</accession>
<keyword evidence="5" id="KW-1185">Reference proteome</keyword>
<dbReference type="SMART" id="SM00981">
    <property type="entry name" value="THUMP"/>
    <property type="match status" value="1"/>
</dbReference>
<dbReference type="Proteomes" id="UP000008066">
    <property type="component" value="Unassembled WGS sequence"/>
</dbReference>
<dbReference type="GO" id="GO:0003723">
    <property type="term" value="F:RNA binding"/>
    <property type="evidence" value="ECO:0007669"/>
    <property type="project" value="UniProtKB-UniRule"/>
</dbReference>
<feature type="domain" description="THUMP" evidence="3">
    <location>
        <begin position="191"/>
        <end position="336"/>
    </location>
</feature>
<dbReference type="PANTHER" id="PTHR13452">
    <property type="entry name" value="THUMP DOMAIN CONTAINING PROTEIN 1-RELATED"/>
    <property type="match status" value="1"/>
</dbReference>
<protein>
    <recommendedName>
        <fullName evidence="3">THUMP domain-containing protein</fullName>
    </recommendedName>
</protein>
<dbReference type="FunFam" id="3.30.2300.10:FF:000001">
    <property type="entry name" value="THUMP domain-containing protein 1"/>
    <property type="match status" value="1"/>
</dbReference>
<dbReference type="OrthoDB" id="367221at2759"/>
<sequence length="367" mass="40198">MADSVKRKEAPGGGAGNAGKWKTPHQLAKIAALEYNTVNPGDQGVWVTCARQREVKASREIQILFAEYAEKLYGIKSVLDSSPPKKDDAAKKDNGDDSDSEPSDIEAAIKKEVAALTSKPDPSSDSSQKDSQANTANRMVPIRLNVDCLLFVKTQPPVNPVEFVKRICEDAAKLSASTESNGCGDAAVSKNPETKTMFRCRYVNRLTPVSATGKATEQGLIEVARKVLEEWFDLSGKRGQQQQKGEGKDKKEGPEQAEKNDDAGAQEGEQQQVGKKPYTFAIRPTIRNHSTLTRDVIINTVAGLINDERHKVNLKAPDKVILIDIYQNVCGMSVVDGDWEALRKYNLTELYGVRPEKKEKEQKAGGA</sequence>
<dbReference type="HOGENOM" id="CLU_039352_2_0_1"/>
<dbReference type="EMBL" id="GL988044">
    <property type="protein sequence ID" value="EGS19391.1"/>
    <property type="molecule type" value="Genomic_DNA"/>
</dbReference>
<organism evidence="5">
    <name type="scientific">Chaetomium thermophilum (strain DSM 1495 / CBS 144.50 / IMI 039719)</name>
    <name type="common">Thermochaetoides thermophila</name>
    <dbReference type="NCBI Taxonomy" id="759272"/>
    <lineage>
        <taxon>Eukaryota</taxon>
        <taxon>Fungi</taxon>
        <taxon>Dikarya</taxon>
        <taxon>Ascomycota</taxon>
        <taxon>Pezizomycotina</taxon>
        <taxon>Sordariomycetes</taxon>
        <taxon>Sordariomycetidae</taxon>
        <taxon>Sordariales</taxon>
        <taxon>Chaetomiaceae</taxon>
        <taxon>Thermochaetoides</taxon>
    </lineage>
</organism>
<dbReference type="InterPro" id="IPR040183">
    <property type="entry name" value="THUMPD1-like"/>
</dbReference>
<evidence type="ECO:0000256" key="1">
    <source>
        <dbReference type="PROSITE-ProRule" id="PRU00529"/>
    </source>
</evidence>
<reference evidence="4 5" key="1">
    <citation type="journal article" date="2011" name="Cell">
        <title>Insight into structure and assembly of the nuclear pore complex by utilizing the genome of a eukaryotic thermophile.</title>
        <authorList>
            <person name="Amlacher S."/>
            <person name="Sarges P."/>
            <person name="Flemming D."/>
            <person name="van Noort V."/>
            <person name="Kunze R."/>
            <person name="Devos D.P."/>
            <person name="Arumugam M."/>
            <person name="Bork P."/>
            <person name="Hurt E."/>
        </authorList>
    </citation>
    <scope>NUCLEOTIDE SEQUENCE [LARGE SCALE GENOMIC DNA]</scope>
    <source>
        <strain evidence="5">DSM 1495 / CBS 144.50 / IMI 039719</strain>
    </source>
</reference>
<feature type="region of interest" description="Disordered" evidence="2">
    <location>
        <begin position="116"/>
        <end position="136"/>
    </location>
</feature>
<evidence type="ECO:0000313" key="5">
    <source>
        <dbReference type="Proteomes" id="UP000008066"/>
    </source>
</evidence>
<feature type="compositionally biased region" description="Low complexity" evidence="2">
    <location>
        <begin position="118"/>
        <end position="132"/>
    </location>
</feature>
<dbReference type="InterPro" id="IPR004114">
    <property type="entry name" value="THUMP_dom"/>
</dbReference>
<dbReference type="GeneID" id="18258888"/>
<dbReference type="PROSITE" id="PS51165">
    <property type="entry name" value="THUMP"/>
    <property type="match status" value="1"/>
</dbReference>
<evidence type="ECO:0000259" key="3">
    <source>
        <dbReference type="PROSITE" id="PS51165"/>
    </source>
</evidence>
<feature type="compositionally biased region" description="Basic and acidic residues" evidence="2">
    <location>
        <begin position="245"/>
        <end position="262"/>
    </location>
</feature>
<feature type="region of interest" description="Disordered" evidence="2">
    <location>
        <begin position="1"/>
        <end position="23"/>
    </location>
</feature>
<feature type="region of interest" description="Disordered" evidence="2">
    <location>
        <begin position="79"/>
        <end position="103"/>
    </location>
</feature>
<feature type="region of interest" description="Disordered" evidence="2">
    <location>
        <begin position="235"/>
        <end position="278"/>
    </location>
</feature>
<dbReference type="OMA" id="KRFCDQA"/>
<gene>
    <name evidence="4" type="ORF">CTHT_0048500</name>
</gene>
<dbReference type="GO" id="GO:0006400">
    <property type="term" value="P:tRNA modification"/>
    <property type="evidence" value="ECO:0007669"/>
    <property type="project" value="InterPro"/>
</dbReference>
<name>G0SB11_CHATD</name>
<feature type="compositionally biased region" description="Low complexity" evidence="2">
    <location>
        <begin position="263"/>
        <end position="272"/>
    </location>
</feature>